<dbReference type="Proteomes" id="UP000515204">
    <property type="component" value="Unplaced"/>
</dbReference>
<reference evidence="6" key="1">
    <citation type="submission" date="2025-08" db="UniProtKB">
        <authorList>
            <consortium name="RefSeq"/>
        </authorList>
    </citation>
    <scope>IDENTIFICATION</scope>
</reference>
<gene>
    <name evidence="6" type="primary">LOC106746830</name>
</gene>
<dbReference type="OrthoDB" id="6224010at2759"/>
<evidence type="ECO:0000313" key="6">
    <source>
        <dbReference type="RefSeq" id="XP_014479387.1"/>
    </source>
</evidence>
<dbReference type="RefSeq" id="XP_014479387.1">
    <property type="nucleotide sequence ID" value="XM_014623901.1"/>
</dbReference>
<evidence type="ECO:0000256" key="3">
    <source>
        <dbReference type="RuleBase" id="RU364104"/>
    </source>
</evidence>
<evidence type="ECO:0000256" key="1">
    <source>
        <dbReference type="ARBA" id="ARBA00007347"/>
    </source>
</evidence>
<dbReference type="AlphaFoldDB" id="A0A6P3XM95"/>
<organism evidence="5 6">
    <name type="scientific">Dinoponera quadriceps</name>
    <name type="common">South American ant</name>
    <dbReference type="NCBI Taxonomy" id="609295"/>
    <lineage>
        <taxon>Eukaryota</taxon>
        <taxon>Metazoa</taxon>
        <taxon>Ecdysozoa</taxon>
        <taxon>Arthropoda</taxon>
        <taxon>Hexapoda</taxon>
        <taxon>Insecta</taxon>
        <taxon>Pterygota</taxon>
        <taxon>Neoptera</taxon>
        <taxon>Endopterygota</taxon>
        <taxon>Hymenoptera</taxon>
        <taxon>Apocrita</taxon>
        <taxon>Aculeata</taxon>
        <taxon>Formicoidea</taxon>
        <taxon>Formicidae</taxon>
        <taxon>Ponerinae</taxon>
        <taxon>Ponerini</taxon>
        <taxon>Dinoponera</taxon>
    </lineage>
</organism>
<sequence length="124" mass="14819">MKEEEDKFHPSKLSGGPKGLGDPNDRSLRKVEKDILIPKIIRDRTKAEKCVDEVKEFNECCIKWSWKMIYKCRKVNENMKACMGEWYFNDDFIKECTEQYLAERKEYRETGIPKKRKKMEGTML</sequence>
<proteinExistence type="inferred from homology"/>
<name>A0A6P3XM95_DINQU</name>
<dbReference type="GO" id="GO:0005739">
    <property type="term" value="C:mitochondrion"/>
    <property type="evidence" value="ECO:0007669"/>
    <property type="project" value="UniProtKB-SubCell"/>
</dbReference>
<keyword evidence="3" id="KW-0496">Mitochondrion</keyword>
<dbReference type="InterPro" id="IPR013892">
    <property type="entry name" value="Cyt_c_biogenesis_Cmc1-like"/>
</dbReference>
<comment type="subcellular location">
    <subcellularLocation>
        <location evidence="3">Mitochondrion</location>
    </subcellularLocation>
</comment>
<accession>A0A6P3XM95</accession>
<dbReference type="GeneID" id="106746830"/>
<dbReference type="Pfam" id="PF08583">
    <property type="entry name" value="Cmc1"/>
    <property type="match status" value="1"/>
</dbReference>
<evidence type="ECO:0000313" key="5">
    <source>
        <dbReference type="Proteomes" id="UP000515204"/>
    </source>
</evidence>
<keyword evidence="2" id="KW-1015">Disulfide bond</keyword>
<evidence type="ECO:0000256" key="2">
    <source>
        <dbReference type="ARBA" id="ARBA00023157"/>
    </source>
</evidence>
<protein>
    <recommendedName>
        <fullName evidence="3">COX assembly mitochondrial protein</fullName>
    </recommendedName>
</protein>
<evidence type="ECO:0000256" key="4">
    <source>
        <dbReference type="SAM" id="MobiDB-lite"/>
    </source>
</evidence>
<feature type="region of interest" description="Disordered" evidence="4">
    <location>
        <begin position="1"/>
        <end position="27"/>
    </location>
</feature>
<comment type="similarity">
    <text evidence="1 3">Belongs to the CMC family.</text>
</comment>
<dbReference type="KEGG" id="dqu:106746830"/>
<keyword evidence="5" id="KW-1185">Reference proteome</keyword>